<dbReference type="STRING" id="446470.Snas_1690"/>
<organism evidence="6 7">
    <name type="scientific">Stackebrandtia nassauensis (strain DSM 44728 / CIP 108903 / NRRL B-16338 / NBRC 102104 / LLR-40K-21)</name>
    <dbReference type="NCBI Taxonomy" id="446470"/>
    <lineage>
        <taxon>Bacteria</taxon>
        <taxon>Bacillati</taxon>
        <taxon>Actinomycetota</taxon>
        <taxon>Actinomycetes</taxon>
        <taxon>Glycomycetales</taxon>
        <taxon>Glycomycetaceae</taxon>
        <taxon>Stackebrandtia</taxon>
    </lineage>
</organism>
<dbReference type="AlphaFoldDB" id="D3PXC7"/>
<dbReference type="HOGENOM" id="CLU_126433_7_0_11"/>
<evidence type="ECO:0000313" key="6">
    <source>
        <dbReference type="EMBL" id="ADD41390.1"/>
    </source>
</evidence>
<feature type="transmembrane region" description="Helical" evidence="5">
    <location>
        <begin position="55"/>
        <end position="75"/>
    </location>
</feature>
<reference evidence="6 7" key="1">
    <citation type="journal article" date="2009" name="Stand. Genomic Sci.">
        <title>Complete genome sequence of Stackebrandtia nassauensis type strain (LLR-40K-21).</title>
        <authorList>
            <person name="Munk C."/>
            <person name="Lapidus A."/>
            <person name="Copeland A."/>
            <person name="Jando M."/>
            <person name="Mayilraj S."/>
            <person name="Glavina Del Rio T."/>
            <person name="Nolan M."/>
            <person name="Chen F."/>
            <person name="Lucas S."/>
            <person name="Tice H."/>
            <person name="Cheng J.F."/>
            <person name="Han C."/>
            <person name="Detter J.C."/>
            <person name="Bruce D."/>
            <person name="Goodwin L."/>
            <person name="Chain P."/>
            <person name="Pitluck S."/>
            <person name="Goker M."/>
            <person name="Ovchinikova G."/>
            <person name="Pati A."/>
            <person name="Ivanova N."/>
            <person name="Mavromatis K."/>
            <person name="Chen A."/>
            <person name="Palaniappan K."/>
            <person name="Land M."/>
            <person name="Hauser L."/>
            <person name="Chang Y.J."/>
            <person name="Jeffries C.D."/>
            <person name="Bristow J."/>
            <person name="Eisen J.A."/>
            <person name="Markowitz V."/>
            <person name="Hugenholtz P."/>
            <person name="Kyrpides N.C."/>
            <person name="Klenk H.P."/>
        </authorList>
    </citation>
    <scope>NUCLEOTIDE SEQUENCE [LARGE SCALE GENOMIC DNA]</scope>
    <source>
        <strain evidence="7">DSM 44728 / CIP 108903 / NRRL B-16338 / NBRC 102104 / LLR-40K-21</strain>
    </source>
</reference>
<dbReference type="EMBL" id="CP001778">
    <property type="protein sequence ID" value="ADD41390.1"/>
    <property type="molecule type" value="Genomic_DNA"/>
</dbReference>
<dbReference type="RefSeq" id="WP_013016961.1">
    <property type="nucleotide sequence ID" value="NC_013947.1"/>
</dbReference>
<feature type="transmembrane region" description="Helical" evidence="5">
    <location>
        <begin position="16"/>
        <end position="35"/>
    </location>
</feature>
<accession>D3PXC7</accession>
<keyword evidence="3 5" id="KW-1133">Transmembrane helix</keyword>
<gene>
    <name evidence="6" type="ordered locus">Snas_1690</name>
</gene>
<feature type="transmembrane region" description="Helical" evidence="5">
    <location>
        <begin position="82"/>
        <end position="100"/>
    </location>
</feature>
<evidence type="ECO:0000256" key="2">
    <source>
        <dbReference type="ARBA" id="ARBA00022692"/>
    </source>
</evidence>
<sequence length="134" mass="13868">MTTNTAPATTARPSRALNITLWTVQSVLAAFYAFAATPKLLGDPTTADMMAQIGFANWVGYFIGAAELAGAIGLLIPRLTSLAATGLALLMVGATVTNTFTMGAGAAAMTLVLAAVFATVAYARRSWITRPGKR</sequence>
<name>D3PXC7_STANL</name>
<dbReference type="eggNOG" id="COG4270">
    <property type="taxonomic scope" value="Bacteria"/>
</dbReference>
<keyword evidence="4 5" id="KW-0472">Membrane</keyword>
<dbReference type="OrthoDB" id="3576439at2"/>
<dbReference type="Proteomes" id="UP000000844">
    <property type="component" value="Chromosome"/>
</dbReference>
<feature type="transmembrane region" description="Helical" evidence="5">
    <location>
        <begin position="106"/>
        <end position="124"/>
    </location>
</feature>
<evidence type="ECO:0000256" key="1">
    <source>
        <dbReference type="ARBA" id="ARBA00004141"/>
    </source>
</evidence>
<evidence type="ECO:0000313" key="7">
    <source>
        <dbReference type="Proteomes" id="UP000000844"/>
    </source>
</evidence>
<dbReference type="GO" id="GO:0016020">
    <property type="term" value="C:membrane"/>
    <property type="evidence" value="ECO:0007669"/>
    <property type="project" value="UniProtKB-SubCell"/>
</dbReference>
<protein>
    <submittedName>
        <fullName evidence="6">DoxX family protein</fullName>
    </submittedName>
</protein>
<dbReference type="InterPro" id="IPR032808">
    <property type="entry name" value="DoxX"/>
</dbReference>
<keyword evidence="2 5" id="KW-0812">Transmembrane</keyword>
<comment type="subcellular location">
    <subcellularLocation>
        <location evidence="1">Membrane</location>
        <topology evidence="1">Multi-pass membrane protein</topology>
    </subcellularLocation>
</comment>
<dbReference type="KEGG" id="sna:Snas_1690"/>
<proteinExistence type="predicted"/>
<evidence type="ECO:0000256" key="5">
    <source>
        <dbReference type="SAM" id="Phobius"/>
    </source>
</evidence>
<evidence type="ECO:0000256" key="4">
    <source>
        <dbReference type="ARBA" id="ARBA00023136"/>
    </source>
</evidence>
<evidence type="ECO:0000256" key="3">
    <source>
        <dbReference type="ARBA" id="ARBA00022989"/>
    </source>
</evidence>
<dbReference type="Pfam" id="PF13564">
    <property type="entry name" value="DoxX_2"/>
    <property type="match status" value="1"/>
</dbReference>
<keyword evidence="7" id="KW-1185">Reference proteome</keyword>